<evidence type="ECO:0000259" key="2">
    <source>
        <dbReference type="Pfam" id="PF01523"/>
    </source>
</evidence>
<evidence type="ECO:0000259" key="4">
    <source>
        <dbReference type="Pfam" id="PF19290"/>
    </source>
</evidence>
<feature type="domain" description="Metalloprotease TldD/E central" evidence="4">
    <location>
        <begin position="119"/>
        <end position="220"/>
    </location>
</feature>
<dbReference type="AlphaFoldDB" id="A0A1I6DBH0"/>
<accession>A0A1I6DBH0</accession>
<dbReference type="PANTHER" id="PTHR43421">
    <property type="entry name" value="METALLOPROTEASE PMBA"/>
    <property type="match status" value="1"/>
</dbReference>
<dbReference type="InterPro" id="IPR035068">
    <property type="entry name" value="TldD/PmbA_N"/>
</dbReference>
<comment type="similarity">
    <text evidence="1">Belongs to the peptidase U62 family.</text>
</comment>
<sequence length="450" mass="47497">MESKYQKHASDAVQKALQLGAGMAEAYISNSKELNIEVRNGAVETMKLAEDRGMGIRIMADGKTGFAFTTDLEDTAVEEAVRQALANASCAEPDPHRVLPKPAPGYPEMDLYDPAIRAAAVENKIEMARTMENEARAFDNRIKIIESSTYQDGEAEVTLVNSHGLSLHYGGAYCGMYISLVAGEGEDSQTGFALKYSLRFNDLDPAQLGKQAAGRAVRMLGAKPGATQQAAVVLEPYVATGFLGLLAPALSAEAVQKGRSLFAGKVGRQVASEQVNIIDDGTLKNGISSSPFDGEGVPTSRTVLIHGGKLQGFLHNTYTAAKDGVLSTGNGVRGSFKGTPEVGTTNFFIEPGDKTAEQIIGEVESGFYVTEVMGLHTANPISGDFSLGAGGLWIENGQITRPVRGMAIAGNITELLRNVDAVGNDLQFFGGKGAPTIRISRMSISGGGQA</sequence>
<dbReference type="OrthoDB" id="9803213at2"/>
<gene>
    <name evidence="5" type="ORF">SAMN05660706_10860</name>
</gene>
<name>A0A1I6DBH0_9FIRM</name>
<dbReference type="InterPro" id="IPR045569">
    <property type="entry name" value="Metalloprtase-TldD/E_C"/>
</dbReference>
<dbReference type="SUPFAM" id="SSF111283">
    <property type="entry name" value="Putative modulator of DNA gyrase, PmbA/TldD"/>
    <property type="match status" value="1"/>
</dbReference>
<dbReference type="Pfam" id="PF01523">
    <property type="entry name" value="PmbA_TldD_1st"/>
    <property type="match status" value="1"/>
</dbReference>
<dbReference type="Pfam" id="PF19290">
    <property type="entry name" value="PmbA_TldD_2nd"/>
    <property type="match status" value="1"/>
</dbReference>
<dbReference type="Proteomes" id="UP000199584">
    <property type="component" value="Unassembled WGS sequence"/>
</dbReference>
<evidence type="ECO:0000313" key="6">
    <source>
        <dbReference type="Proteomes" id="UP000199584"/>
    </source>
</evidence>
<evidence type="ECO:0000256" key="1">
    <source>
        <dbReference type="ARBA" id="ARBA00005836"/>
    </source>
</evidence>
<feature type="domain" description="Metalloprotease TldD/E C-terminal" evidence="3">
    <location>
        <begin position="227"/>
        <end position="446"/>
    </location>
</feature>
<keyword evidence="6" id="KW-1185">Reference proteome</keyword>
<dbReference type="GO" id="GO:0008237">
    <property type="term" value="F:metallopeptidase activity"/>
    <property type="evidence" value="ECO:0007669"/>
    <property type="project" value="InterPro"/>
</dbReference>
<dbReference type="InterPro" id="IPR036059">
    <property type="entry name" value="TldD/PmbA_sf"/>
</dbReference>
<dbReference type="RefSeq" id="WP_092482631.1">
    <property type="nucleotide sequence ID" value="NZ_FOYM01000008.1"/>
</dbReference>
<dbReference type="GO" id="GO:0005829">
    <property type="term" value="C:cytosol"/>
    <property type="evidence" value="ECO:0007669"/>
    <property type="project" value="TreeGrafter"/>
</dbReference>
<dbReference type="InterPro" id="IPR045570">
    <property type="entry name" value="Metalloprtase-TldD/E_cen_dom"/>
</dbReference>
<reference evidence="6" key="1">
    <citation type="submission" date="2016-10" db="EMBL/GenBank/DDBJ databases">
        <authorList>
            <person name="Varghese N."/>
            <person name="Submissions S."/>
        </authorList>
    </citation>
    <scope>NUCLEOTIDE SEQUENCE [LARGE SCALE GENOMIC DNA]</scope>
    <source>
        <strain evidence="6">DSM 3669</strain>
    </source>
</reference>
<dbReference type="InterPro" id="IPR002510">
    <property type="entry name" value="Metalloprtase-TldD/E_N"/>
</dbReference>
<dbReference type="InterPro" id="IPR047657">
    <property type="entry name" value="PmbA"/>
</dbReference>
<dbReference type="PANTHER" id="PTHR43421:SF1">
    <property type="entry name" value="METALLOPROTEASE PMBA"/>
    <property type="match status" value="1"/>
</dbReference>
<protein>
    <submittedName>
        <fullName evidence="5">PmbA protein</fullName>
    </submittedName>
</protein>
<feature type="domain" description="Metalloprotease TldD/E N-terminal" evidence="2">
    <location>
        <begin position="24"/>
        <end position="88"/>
    </location>
</feature>
<dbReference type="Gene3D" id="3.30.2290.10">
    <property type="entry name" value="PmbA/TldD superfamily"/>
    <property type="match status" value="1"/>
</dbReference>
<dbReference type="EMBL" id="FOYM01000008">
    <property type="protein sequence ID" value="SFR02758.1"/>
    <property type="molecule type" value="Genomic_DNA"/>
</dbReference>
<dbReference type="GO" id="GO:0006508">
    <property type="term" value="P:proteolysis"/>
    <property type="evidence" value="ECO:0007669"/>
    <property type="project" value="InterPro"/>
</dbReference>
<proteinExistence type="inferred from homology"/>
<evidence type="ECO:0000259" key="3">
    <source>
        <dbReference type="Pfam" id="PF19289"/>
    </source>
</evidence>
<dbReference type="STRING" id="39060.SAMN05660706_10860"/>
<dbReference type="Pfam" id="PF19289">
    <property type="entry name" value="PmbA_TldD_3rd"/>
    <property type="match status" value="1"/>
</dbReference>
<organism evidence="5 6">
    <name type="scientific">Desulfoscipio geothermicus DSM 3669</name>
    <dbReference type="NCBI Taxonomy" id="1121426"/>
    <lineage>
        <taxon>Bacteria</taxon>
        <taxon>Bacillati</taxon>
        <taxon>Bacillota</taxon>
        <taxon>Clostridia</taxon>
        <taxon>Eubacteriales</taxon>
        <taxon>Desulfallaceae</taxon>
        <taxon>Desulfoscipio</taxon>
    </lineage>
</organism>
<evidence type="ECO:0000313" key="5">
    <source>
        <dbReference type="EMBL" id="SFR02758.1"/>
    </source>
</evidence>